<dbReference type="PANTHER" id="PTHR38011:SF7">
    <property type="entry name" value="2,5-DIAMINO-6-RIBOSYLAMINO-4(3H)-PYRIMIDINONE 5'-PHOSPHATE REDUCTASE"/>
    <property type="match status" value="1"/>
</dbReference>
<reference evidence="7" key="1">
    <citation type="submission" date="2018-09" db="EMBL/GenBank/DDBJ databases">
        <title>Genome sequencing of strain 2DFWR-13.</title>
        <authorList>
            <person name="Heo J."/>
            <person name="Kim S.-J."/>
            <person name="Kwon S.-W."/>
        </authorList>
    </citation>
    <scope>NUCLEOTIDE SEQUENCE [LARGE SCALE GENOMIC DNA]</scope>
    <source>
        <strain evidence="7">2DFWR-13</strain>
    </source>
</reference>
<dbReference type="Gene3D" id="3.40.430.10">
    <property type="entry name" value="Dihydrofolate Reductase, subunit A"/>
    <property type="match status" value="1"/>
</dbReference>
<evidence type="ECO:0000256" key="3">
    <source>
        <dbReference type="ARBA" id="ARBA00023002"/>
    </source>
</evidence>
<dbReference type="GO" id="GO:0009231">
    <property type="term" value="P:riboflavin biosynthetic process"/>
    <property type="evidence" value="ECO:0007669"/>
    <property type="project" value="InterPro"/>
</dbReference>
<feature type="region of interest" description="Disordered" evidence="4">
    <location>
        <begin position="1"/>
        <end position="20"/>
    </location>
</feature>
<protein>
    <submittedName>
        <fullName evidence="6">Pyrimidine reductase</fullName>
    </submittedName>
</protein>
<proteinExistence type="predicted"/>
<evidence type="ECO:0000259" key="5">
    <source>
        <dbReference type="Pfam" id="PF01872"/>
    </source>
</evidence>
<dbReference type="InterPro" id="IPR024072">
    <property type="entry name" value="DHFR-like_dom_sf"/>
</dbReference>
<dbReference type="PANTHER" id="PTHR38011">
    <property type="entry name" value="DIHYDROFOLATE REDUCTASE FAMILY PROTEIN (AFU_ORTHOLOGUE AFUA_8G06820)"/>
    <property type="match status" value="1"/>
</dbReference>
<accession>A0A387B661</accession>
<sequence length="254" mass="26283">MILTPVHPEPGEPITVGEPDTRERLRERYRRAPDAAGIRVNLVASVDGSARGDDGTSESLSSRADRAVLGAIRAESDVVLVGAASLRAEGYLLPRTARLAALTASGDFRGSQTGDADDPDRLWVLGPERARDRTAETLTAPHRFLALPETADGRVDLATALTALAEAGSPAIVCEGGPSLAAALVDAGLVGELCLSTSPRLTGGGLPVLGAAARPSVPLELASLLVDDAGGLYARWLLSPGSQLRIASSQRVRS</sequence>
<dbReference type="EMBL" id="CP032630">
    <property type="protein sequence ID" value="AYF99152.1"/>
    <property type="molecule type" value="Genomic_DNA"/>
</dbReference>
<dbReference type="AlphaFoldDB" id="A0A387B661"/>
<comment type="pathway">
    <text evidence="1">Cofactor biosynthesis; riboflavin biosynthesis.</text>
</comment>
<evidence type="ECO:0000313" key="6">
    <source>
        <dbReference type="EMBL" id="AYF99152.1"/>
    </source>
</evidence>
<dbReference type="InterPro" id="IPR002734">
    <property type="entry name" value="RibDG_C"/>
</dbReference>
<keyword evidence="2" id="KW-0521">NADP</keyword>
<feature type="domain" description="Bacterial bifunctional deaminase-reductase C-terminal" evidence="5">
    <location>
        <begin position="38"/>
        <end position="225"/>
    </location>
</feature>
<dbReference type="RefSeq" id="WP_120763521.1">
    <property type="nucleotide sequence ID" value="NZ_CP032630.1"/>
</dbReference>
<name>A0A387B661_9MICO</name>
<organism evidence="6 7">
    <name type="scientific">Protaetiibacter intestinalis</name>
    <dbReference type="NCBI Taxonomy" id="2419774"/>
    <lineage>
        <taxon>Bacteria</taxon>
        <taxon>Bacillati</taxon>
        <taxon>Actinomycetota</taxon>
        <taxon>Actinomycetes</taxon>
        <taxon>Micrococcales</taxon>
        <taxon>Microbacteriaceae</taxon>
        <taxon>Protaetiibacter</taxon>
    </lineage>
</organism>
<keyword evidence="3" id="KW-0560">Oxidoreductase</keyword>
<dbReference type="GO" id="GO:0008703">
    <property type="term" value="F:5-amino-6-(5-phosphoribosylamino)uracil reductase activity"/>
    <property type="evidence" value="ECO:0007669"/>
    <property type="project" value="InterPro"/>
</dbReference>
<dbReference type="OrthoDB" id="5243299at2"/>
<dbReference type="SUPFAM" id="SSF53597">
    <property type="entry name" value="Dihydrofolate reductase-like"/>
    <property type="match status" value="1"/>
</dbReference>
<dbReference type="InterPro" id="IPR050765">
    <property type="entry name" value="Riboflavin_Biosynth_HTPR"/>
</dbReference>
<gene>
    <name evidence="6" type="ORF">D7I47_13405</name>
</gene>
<evidence type="ECO:0000256" key="4">
    <source>
        <dbReference type="SAM" id="MobiDB-lite"/>
    </source>
</evidence>
<evidence type="ECO:0000256" key="1">
    <source>
        <dbReference type="ARBA" id="ARBA00005104"/>
    </source>
</evidence>
<dbReference type="Pfam" id="PF01872">
    <property type="entry name" value="RibD_C"/>
    <property type="match status" value="1"/>
</dbReference>
<evidence type="ECO:0000256" key="2">
    <source>
        <dbReference type="ARBA" id="ARBA00022857"/>
    </source>
</evidence>
<dbReference type="Proteomes" id="UP000278886">
    <property type="component" value="Chromosome"/>
</dbReference>
<dbReference type="KEGG" id="lyd:D7I47_13405"/>
<evidence type="ECO:0000313" key="7">
    <source>
        <dbReference type="Proteomes" id="UP000278886"/>
    </source>
</evidence>
<keyword evidence="7" id="KW-1185">Reference proteome</keyword>